<keyword evidence="3" id="KW-1185">Reference proteome</keyword>
<dbReference type="AlphaFoldDB" id="A0A803XKB2"/>
<evidence type="ECO:0000313" key="2">
    <source>
        <dbReference type="Ensembl" id="ENSMGAP00000019958.1"/>
    </source>
</evidence>
<evidence type="ECO:0000313" key="3">
    <source>
        <dbReference type="Proteomes" id="UP000001645"/>
    </source>
</evidence>
<accession>A0A803XKB2</accession>
<organism evidence="2 3">
    <name type="scientific">Meleagris gallopavo</name>
    <name type="common">Wild turkey</name>
    <dbReference type="NCBI Taxonomy" id="9103"/>
    <lineage>
        <taxon>Eukaryota</taxon>
        <taxon>Metazoa</taxon>
        <taxon>Chordata</taxon>
        <taxon>Craniata</taxon>
        <taxon>Vertebrata</taxon>
        <taxon>Euteleostomi</taxon>
        <taxon>Archelosauria</taxon>
        <taxon>Archosauria</taxon>
        <taxon>Dinosauria</taxon>
        <taxon>Saurischia</taxon>
        <taxon>Theropoda</taxon>
        <taxon>Coelurosauria</taxon>
        <taxon>Aves</taxon>
        <taxon>Neognathae</taxon>
        <taxon>Galloanserae</taxon>
        <taxon>Galliformes</taxon>
        <taxon>Phasianidae</taxon>
        <taxon>Meleagridinae</taxon>
        <taxon>Meleagris</taxon>
    </lineage>
</organism>
<name>A0A803XKB2_MELGA</name>
<dbReference type="Proteomes" id="UP000001645">
    <property type="component" value="Chromosome 26"/>
</dbReference>
<evidence type="ECO:0000256" key="1">
    <source>
        <dbReference type="SAM" id="MobiDB-lite"/>
    </source>
</evidence>
<reference evidence="2" key="3">
    <citation type="submission" date="2025-09" db="UniProtKB">
        <authorList>
            <consortium name="Ensembl"/>
        </authorList>
    </citation>
    <scope>IDENTIFICATION</scope>
</reference>
<sequence>MGAAPRGSSRRYSLEKLAPQQDGEKSPQAASVKVAGGQIQLLHLVALAAHDRSQNGALERGHLDGGEVDGPEGANGLSCEAFVLELVQEEEVVHELGGGQPFAAVPDDSLLHGLGDLKGRQVLDGAAQLLQDGAVPAGQDPTHKDGEELKDFIVGSLIGVPHGTLHAQDAGIDLIQDVIIVVILLFEQLLCHGAGDGVPALPAQPREEAREHFEQVEEHRQEAQGKNFGDDAQHHSGIFAHLPDDLRHLLPHFLHQGLLLAQHHIQGRQVFLHCRDGEDESVLLAWLHARREEEAEDITAEDLQLVELAFSLHLHLKALLQVLLCEAGFAGHHPFVGQLAHRLGHVFHHGDFGGVSAIQHLPAEVEPQEAGVDATQGLAGRHRPGEVEEVQGGAHQPAVRGQEAGGSDLVLALQVPRQHLHQVILLARAAGHVVLSVTARLAEAQLEVQLLQVGV</sequence>
<feature type="region of interest" description="Disordered" evidence="1">
    <location>
        <begin position="1"/>
        <end position="28"/>
    </location>
</feature>
<dbReference type="OrthoDB" id="10574828at2759"/>
<proteinExistence type="predicted"/>
<protein>
    <submittedName>
        <fullName evidence="2">Uncharacterized protein</fullName>
    </submittedName>
</protein>
<reference evidence="2 3" key="1">
    <citation type="journal article" date="2010" name="PLoS Biol.">
        <title>Multi-platform next-generation sequencing of the domestic turkey (Meleagris gallopavo): genome assembly and analysis.</title>
        <authorList>
            <person name="Dalloul R.A."/>
            <person name="Long J.A."/>
            <person name="Zimin A.V."/>
            <person name="Aslam L."/>
            <person name="Beal K."/>
            <person name="Blomberg L.A."/>
            <person name="Bouffard P."/>
            <person name="Burt D.W."/>
            <person name="Crasta O."/>
            <person name="Crooijmans R.P."/>
            <person name="Cooper K."/>
            <person name="Coulombe R.A."/>
            <person name="De S."/>
            <person name="Delany M.E."/>
            <person name="Dodgson J.B."/>
            <person name="Dong J.J."/>
            <person name="Evans C."/>
            <person name="Frederickson K.M."/>
            <person name="Flicek P."/>
            <person name="Florea L."/>
            <person name="Folkerts O."/>
            <person name="Groenen M.A."/>
            <person name="Harkins T.T."/>
            <person name="Herrero J."/>
            <person name="Hoffmann S."/>
            <person name="Megens H.J."/>
            <person name="Jiang A."/>
            <person name="de Jong P."/>
            <person name="Kaiser P."/>
            <person name="Kim H."/>
            <person name="Kim K.W."/>
            <person name="Kim S."/>
            <person name="Langenberger D."/>
            <person name="Lee M.K."/>
            <person name="Lee T."/>
            <person name="Mane S."/>
            <person name="Marcais G."/>
            <person name="Marz M."/>
            <person name="McElroy A.P."/>
            <person name="Modise T."/>
            <person name="Nefedov M."/>
            <person name="Notredame C."/>
            <person name="Paton I.R."/>
            <person name="Payne W.S."/>
            <person name="Pertea G."/>
            <person name="Prickett D."/>
            <person name="Puiu D."/>
            <person name="Qioa D."/>
            <person name="Raineri E."/>
            <person name="Ruffier M."/>
            <person name="Salzberg S.L."/>
            <person name="Schatz M.C."/>
            <person name="Scheuring C."/>
            <person name="Schmidt C.J."/>
            <person name="Schroeder S."/>
            <person name="Searle S.M."/>
            <person name="Smith E.J."/>
            <person name="Smith J."/>
            <person name="Sonstegard T.S."/>
            <person name="Stadler P.F."/>
            <person name="Tafer H."/>
            <person name="Tu Z.J."/>
            <person name="Van Tassell C.P."/>
            <person name="Vilella A.J."/>
            <person name="Williams K.P."/>
            <person name="Yorke J.A."/>
            <person name="Zhang L."/>
            <person name="Zhang H.B."/>
            <person name="Zhang X."/>
            <person name="Zhang Y."/>
            <person name="Reed K.M."/>
        </authorList>
    </citation>
    <scope>NUCLEOTIDE SEQUENCE [LARGE SCALE GENOMIC DNA]</scope>
</reference>
<dbReference type="GeneTree" id="ENSGT00730000114490"/>
<reference evidence="2" key="2">
    <citation type="submission" date="2025-08" db="UniProtKB">
        <authorList>
            <consortium name="Ensembl"/>
        </authorList>
    </citation>
    <scope>IDENTIFICATION</scope>
</reference>
<dbReference type="InParanoid" id="A0A803XKB2"/>
<dbReference type="Ensembl" id="ENSMGAT00000034295.1">
    <property type="protein sequence ID" value="ENSMGAP00000019958.1"/>
    <property type="gene ID" value="ENSMGAG00000022157.1"/>
</dbReference>